<dbReference type="Proteomes" id="UP000772434">
    <property type="component" value="Unassembled WGS sequence"/>
</dbReference>
<evidence type="ECO:0000313" key="2">
    <source>
        <dbReference type="Proteomes" id="UP000772434"/>
    </source>
</evidence>
<feature type="non-terminal residue" evidence="1">
    <location>
        <position position="63"/>
    </location>
</feature>
<organism evidence="1 2">
    <name type="scientific">Rhodocollybia butyracea</name>
    <dbReference type="NCBI Taxonomy" id="206335"/>
    <lineage>
        <taxon>Eukaryota</taxon>
        <taxon>Fungi</taxon>
        <taxon>Dikarya</taxon>
        <taxon>Basidiomycota</taxon>
        <taxon>Agaricomycotina</taxon>
        <taxon>Agaricomycetes</taxon>
        <taxon>Agaricomycetidae</taxon>
        <taxon>Agaricales</taxon>
        <taxon>Marasmiineae</taxon>
        <taxon>Omphalotaceae</taxon>
        <taxon>Rhodocollybia</taxon>
    </lineage>
</organism>
<dbReference type="OrthoDB" id="37659at2759"/>
<protein>
    <submittedName>
        <fullName evidence="1">Uncharacterized protein</fullName>
    </submittedName>
</protein>
<reference evidence="1" key="1">
    <citation type="submission" date="2020-11" db="EMBL/GenBank/DDBJ databases">
        <authorList>
            <consortium name="DOE Joint Genome Institute"/>
            <person name="Ahrendt S."/>
            <person name="Riley R."/>
            <person name="Andreopoulos W."/>
            <person name="Labutti K."/>
            <person name="Pangilinan J."/>
            <person name="Ruiz-Duenas F.J."/>
            <person name="Barrasa J.M."/>
            <person name="Sanchez-Garcia M."/>
            <person name="Camarero S."/>
            <person name="Miyauchi S."/>
            <person name="Serrano A."/>
            <person name="Linde D."/>
            <person name="Babiker R."/>
            <person name="Drula E."/>
            <person name="Ayuso-Fernandez I."/>
            <person name="Pacheco R."/>
            <person name="Padilla G."/>
            <person name="Ferreira P."/>
            <person name="Barriuso J."/>
            <person name="Kellner H."/>
            <person name="Castanera R."/>
            <person name="Alfaro M."/>
            <person name="Ramirez L."/>
            <person name="Pisabarro A.G."/>
            <person name="Kuo A."/>
            <person name="Tritt A."/>
            <person name="Lipzen A."/>
            <person name="He G."/>
            <person name="Yan M."/>
            <person name="Ng V."/>
            <person name="Cullen D."/>
            <person name="Martin F."/>
            <person name="Rosso M.-N."/>
            <person name="Henrissat B."/>
            <person name="Hibbett D."/>
            <person name="Martinez A.T."/>
            <person name="Grigoriev I.V."/>
        </authorList>
    </citation>
    <scope>NUCLEOTIDE SEQUENCE</scope>
    <source>
        <strain evidence="1">AH 40177</strain>
    </source>
</reference>
<keyword evidence="2" id="KW-1185">Reference proteome</keyword>
<name>A0A9P5TYP4_9AGAR</name>
<accession>A0A9P5TYP4</accession>
<sequence length="63" mass="7091">IEISPPLVESELHDAEGTTEKLSKFWMPLDAYTKETIEGLQRGDSVVSSGMAKFAYEKFEQPK</sequence>
<gene>
    <name evidence="1" type="ORF">BDP27DRAFT_1195378</name>
</gene>
<comment type="caution">
    <text evidence="1">The sequence shown here is derived from an EMBL/GenBank/DDBJ whole genome shotgun (WGS) entry which is preliminary data.</text>
</comment>
<feature type="non-terminal residue" evidence="1">
    <location>
        <position position="1"/>
    </location>
</feature>
<dbReference type="EMBL" id="JADNRY010000294">
    <property type="protein sequence ID" value="KAF9059537.1"/>
    <property type="molecule type" value="Genomic_DNA"/>
</dbReference>
<evidence type="ECO:0000313" key="1">
    <source>
        <dbReference type="EMBL" id="KAF9059537.1"/>
    </source>
</evidence>
<proteinExistence type="predicted"/>
<dbReference type="AlphaFoldDB" id="A0A9P5TYP4"/>